<protein>
    <submittedName>
        <fullName evidence="3">Arrestin (Or S-antigen) domain</fullName>
    </submittedName>
</protein>
<evidence type="ECO:0000313" key="4">
    <source>
        <dbReference type="Proteomes" id="UP000323067"/>
    </source>
</evidence>
<dbReference type="AlphaFoldDB" id="A0A2H4SCA0"/>
<dbReference type="Pfam" id="PF13002">
    <property type="entry name" value="LDB19"/>
    <property type="match status" value="1"/>
</dbReference>
<dbReference type="Proteomes" id="UP000323067">
    <property type="component" value="Chromosome vi"/>
</dbReference>
<evidence type="ECO:0000259" key="2">
    <source>
        <dbReference type="Pfam" id="PF13002"/>
    </source>
</evidence>
<organism evidence="3 4">
    <name type="scientific">Cordyceps militaris</name>
    <name type="common">Caterpillar fungus</name>
    <name type="synonym">Clavaria militaris</name>
    <dbReference type="NCBI Taxonomy" id="73501"/>
    <lineage>
        <taxon>Eukaryota</taxon>
        <taxon>Fungi</taxon>
        <taxon>Dikarya</taxon>
        <taxon>Ascomycota</taxon>
        <taxon>Pezizomycotina</taxon>
        <taxon>Sordariomycetes</taxon>
        <taxon>Hypocreomycetidae</taxon>
        <taxon>Hypocreales</taxon>
        <taxon>Cordycipitaceae</taxon>
        <taxon>Cordyceps</taxon>
    </lineage>
</organism>
<feature type="region of interest" description="Disordered" evidence="1">
    <location>
        <begin position="215"/>
        <end position="240"/>
    </location>
</feature>
<dbReference type="VEuPathDB" id="FungiDB:A9K55_006335"/>
<dbReference type="VEuPathDB" id="FungiDB:CCM_02593"/>
<feature type="region of interest" description="Disordered" evidence="1">
    <location>
        <begin position="641"/>
        <end position="687"/>
    </location>
</feature>
<dbReference type="InterPro" id="IPR024391">
    <property type="entry name" value="LDB19_N"/>
</dbReference>
<dbReference type="OrthoDB" id="3832628at2759"/>
<accession>A0A2H4SCA0</accession>
<feature type="domain" description="LDB19 N-terminal" evidence="2">
    <location>
        <begin position="337"/>
        <end position="512"/>
    </location>
</feature>
<reference evidence="3 4" key="1">
    <citation type="journal article" date="2017" name="BMC Genomics">
        <title>Chromosome level assembly and secondary metabolite potential of the parasitic fungus Cordyceps militaris.</title>
        <authorList>
            <person name="Kramer G.J."/>
            <person name="Nodwell J.R."/>
        </authorList>
    </citation>
    <scope>NUCLEOTIDE SEQUENCE [LARGE SCALE GENOMIC DNA]</scope>
    <source>
        <strain evidence="3 4">ATCC 34164</strain>
    </source>
</reference>
<gene>
    <name evidence="3" type="ORF">A9K55_006335</name>
</gene>
<sequence>MDDHCYSCMQSASIDSGGTAGTVSFFFFFFSCGSGRCVPTATCHLPPANCQLPTANLPQLAAGNVVVQGVHISTADKFTVDTDQKQQLCSGAFSARRYRAEEQRGVQNAPVWLRLSPPHHTHPLRLPSFDLAESTSSGALHHKPRLSRQSPKRSLCMTRLDVVCPSYCRYQDTNKPLSRRAPHRTAPKQTDDMPHLVANFLRSSTGNISHIKNVARSRTASRNASCESSRNNSVSGSPYESDVDEHAVKAHDFIDAVKKHHKLSLPFGRSSSSPVRELNPASCSVAALDWSIESPPIIFHGTPEDSTGAIVSGQLFLDIKQDVVEMDSFKAHLSIHTTHKRPCQSHCAECQSQVTELQAWVFLDHPTKLHRGKHAFPFSALLGGELPASSNTPLVSISYEFKAVAQVSRHATGTSAPIQLKLDRTLLVKRAVPEPLFPHHSVRIFPPTNIKASADYVSVVHPTSTNTLTLKLDGLMTHNEKVKTVDLWKLKKVTWKLEETIKTIAPACDKHASSATAIGDARGTVRNEVRIIGEKQLHEGWKSDYAGHDGSVDMELDYSISQARNSAGELRYACDTKTADGTEVSHSLLLELIVSKEYAPEGKAHQATPTGTGRILRMHFAVVLTEHSGLGVSWDNEAPPIYEDVPPSPPAYPLESPIDYQDLEPLYARPSSVDVSASDDELPSPSS</sequence>
<dbReference type="EMBL" id="CP023323">
    <property type="protein sequence ID" value="ATY60744.1"/>
    <property type="molecule type" value="Genomic_DNA"/>
</dbReference>
<evidence type="ECO:0000256" key="1">
    <source>
        <dbReference type="SAM" id="MobiDB-lite"/>
    </source>
</evidence>
<feature type="compositionally biased region" description="Acidic residues" evidence="1">
    <location>
        <begin position="677"/>
        <end position="687"/>
    </location>
</feature>
<feature type="compositionally biased region" description="Polar residues" evidence="1">
    <location>
        <begin position="215"/>
        <end position="238"/>
    </location>
</feature>
<dbReference type="Gene3D" id="2.60.40.640">
    <property type="match status" value="1"/>
</dbReference>
<proteinExistence type="predicted"/>
<name>A0A2H4SCA0_CORMI</name>
<evidence type="ECO:0000313" key="3">
    <source>
        <dbReference type="EMBL" id="ATY60744.1"/>
    </source>
</evidence>
<dbReference type="InterPro" id="IPR014752">
    <property type="entry name" value="Arrestin-like_C"/>
</dbReference>